<sequence length="68" mass="7730">MLIVLDATRRRRILLTTTLKICLEVGCPKRGRRNIGIQVSNPHQYSNLISGRGTCRITSLKVRNFYGT</sequence>
<gene>
    <name evidence="1" type="ORF">Golob_027637</name>
</gene>
<comment type="caution">
    <text evidence="1">The sequence shown here is derived from an EMBL/GenBank/DDBJ whole genome shotgun (WGS) entry which is preliminary data.</text>
</comment>
<proteinExistence type="predicted"/>
<evidence type="ECO:0000313" key="1">
    <source>
        <dbReference type="EMBL" id="MBA0575739.1"/>
    </source>
</evidence>
<dbReference type="AlphaFoldDB" id="A0A7J8NFN1"/>
<dbReference type="EMBL" id="JABEZX010262120">
    <property type="protein sequence ID" value="MBA0575739.1"/>
    <property type="molecule type" value="Genomic_DNA"/>
</dbReference>
<accession>A0A7J8NFN1</accession>
<reference evidence="1 2" key="1">
    <citation type="journal article" date="2019" name="Genome Biol. Evol.">
        <title>Insights into the evolution of the New World diploid cottons (Gossypium, subgenus Houzingenia) based on genome sequencing.</title>
        <authorList>
            <person name="Grover C.E."/>
            <person name="Arick M.A. 2nd"/>
            <person name="Thrash A."/>
            <person name="Conover J.L."/>
            <person name="Sanders W.S."/>
            <person name="Peterson D.G."/>
            <person name="Frelichowski J.E."/>
            <person name="Scheffler J.A."/>
            <person name="Scheffler B.E."/>
            <person name="Wendel J.F."/>
        </authorList>
    </citation>
    <scope>NUCLEOTIDE SEQUENCE [LARGE SCALE GENOMIC DNA]</scope>
    <source>
        <strain evidence="1">157</strain>
        <tissue evidence="1">Leaf</tissue>
    </source>
</reference>
<protein>
    <submittedName>
        <fullName evidence="1">Uncharacterized protein</fullName>
    </submittedName>
</protein>
<organism evidence="1 2">
    <name type="scientific">Gossypium lobatum</name>
    <dbReference type="NCBI Taxonomy" id="34289"/>
    <lineage>
        <taxon>Eukaryota</taxon>
        <taxon>Viridiplantae</taxon>
        <taxon>Streptophyta</taxon>
        <taxon>Embryophyta</taxon>
        <taxon>Tracheophyta</taxon>
        <taxon>Spermatophyta</taxon>
        <taxon>Magnoliopsida</taxon>
        <taxon>eudicotyledons</taxon>
        <taxon>Gunneridae</taxon>
        <taxon>Pentapetalae</taxon>
        <taxon>rosids</taxon>
        <taxon>malvids</taxon>
        <taxon>Malvales</taxon>
        <taxon>Malvaceae</taxon>
        <taxon>Malvoideae</taxon>
        <taxon>Gossypium</taxon>
    </lineage>
</organism>
<keyword evidence="2" id="KW-1185">Reference proteome</keyword>
<evidence type="ECO:0000313" key="2">
    <source>
        <dbReference type="Proteomes" id="UP000593572"/>
    </source>
</evidence>
<name>A0A7J8NFN1_9ROSI</name>
<dbReference type="Proteomes" id="UP000593572">
    <property type="component" value="Unassembled WGS sequence"/>
</dbReference>